<dbReference type="InterPro" id="IPR029069">
    <property type="entry name" value="HotDog_dom_sf"/>
</dbReference>
<name>A0A7Y4PA53_9CORY</name>
<evidence type="ECO:0000313" key="2">
    <source>
        <dbReference type="Proteomes" id="UP000195652"/>
    </source>
</evidence>
<keyword evidence="2" id="KW-1185">Reference proteome</keyword>
<dbReference type="CDD" id="cd00586">
    <property type="entry name" value="4HBT"/>
    <property type="match status" value="1"/>
</dbReference>
<dbReference type="EMBL" id="CP021417">
    <property type="protein sequence ID" value="ARU46611.1"/>
    <property type="molecule type" value="Genomic_DNA"/>
</dbReference>
<dbReference type="SUPFAM" id="SSF54637">
    <property type="entry name" value="Thioesterase/thiol ester dehydrase-isomerase"/>
    <property type="match status" value="1"/>
</dbReference>
<dbReference type="KEGG" id="csil:CBE74_09200"/>
<dbReference type="OrthoDB" id="9799036at2"/>
<reference evidence="1 2" key="4">
    <citation type="journal article" date="2020" name="PLoS ONE">
        <title>Taxonomic classification of strain PO100/5 shows a broader geographic distribution and genetic markers of the recently described Corynebacterium silvaticum.</title>
        <authorList>
            <person name="Viana M.V.C."/>
            <person name="Profeta R."/>
            <person name="da Silva A.L."/>
            <person name="Hurtado R."/>
            <person name="Cerqueira J.C."/>
            <person name="Ribeiro B.F.S."/>
            <person name="Almeida M.O."/>
            <person name="Morais-Rodrigues F."/>
            <person name="Soares S.C."/>
            <person name="Oliveira M."/>
            <person name="Tavares L."/>
            <person name="Figueiredo H."/>
            <person name="Wattam A.R."/>
            <person name="Barh D."/>
            <person name="Ghosh P."/>
            <person name="Silva A."/>
            <person name="Azevedo V."/>
        </authorList>
    </citation>
    <scope>NUCLEOTIDE SEQUENCE [LARGE SCALE GENOMIC DNA]</scope>
    <source>
        <strain evidence="1 2">PO100/5</strain>
    </source>
</reference>
<reference evidence="1 2" key="2">
    <citation type="journal article" date="2020" name="Antonie Van Leeuwenhoek">
        <title>Phylogenomic characterisation of a novel corynebacterial species pathogenic to animals.</title>
        <authorList>
            <person name="Moller J."/>
            <person name="Musella L."/>
            <person name="Melnikov V."/>
            <person name="Geissdorfer W."/>
            <person name="Burkovski A."/>
            <person name="Sangal V."/>
        </authorList>
    </citation>
    <scope>NUCLEOTIDE SEQUENCE [LARGE SCALE GENOMIC DNA]</scope>
    <source>
        <strain evidence="1 2">PO100/5</strain>
    </source>
</reference>
<dbReference type="Pfam" id="PF13279">
    <property type="entry name" value="4HBT_2"/>
    <property type="match status" value="1"/>
</dbReference>
<organism evidence="1 2">
    <name type="scientific">Corynebacterium silvaticum</name>
    <dbReference type="NCBI Taxonomy" id="2320431"/>
    <lineage>
        <taxon>Bacteria</taxon>
        <taxon>Bacillati</taxon>
        <taxon>Actinomycetota</taxon>
        <taxon>Actinomycetes</taxon>
        <taxon>Mycobacteriales</taxon>
        <taxon>Corynebacteriaceae</taxon>
        <taxon>Corynebacterium</taxon>
    </lineage>
</organism>
<dbReference type="Proteomes" id="UP000195652">
    <property type="component" value="Chromosome"/>
</dbReference>
<dbReference type="InterPro" id="IPR050563">
    <property type="entry name" value="4-hydroxybenzoyl-CoA_TE"/>
</dbReference>
<dbReference type="PANTHER" id="PTHR31793:SF24">
    <property type="entry name" value="LONG-CHAIN ACYL-COA THIOESTERASE FADM"/>
    <property type="match status" value="1"/>
</dbReference>
<dbReference type="PANTHER" id="PTHR31793">
    <property type="entry name" value="4-HYDROXYBENZOYL-COA THIOESTERASE FAMILY MEMBER"/>
    <property type="match status" value="1"/>
</dbReference>
<dbReference type="RefSeq" id="WP_087454406.1">
    <property type="nucleotide sequence ID" value="NZ_CP021417.2"/>
</dbReference>
<protein>
    <submittedName>
        <fullName evidence="1">Acyl-CoA thioesterase</fullName>
    </submittedName>
</protein>
<reference evidence="1 2" key="1">
    <citation type="journal article" date="2014" name="BMC Vet. Res.">
        <title>First report of Corynebacterium pseudotuberculosis from caseous lymphadenitis lesions in Black Alentejano pig (Sus scrofa domesticus).</title>
        <authorList>
            <person name="Oliveira M."/>
            <person name="Barroco C."/>
            <person name="Mottola C."/>
            <person name="Santos R."/>
            <person name="Lemsaddek A."/>
            <person name="Tavares L."/>
            <person name="Semedo-Lemsaddek T."/>
        </authorList>
    </citation>
    <scope>NUCLEOTIDE SEQUENCE [LARGE SCALE GENOMIC DNA]</scope>
    <source>
        <strain evidence="1 2">PO100/5</strain>
    </source>
</reference>
<evidence type="ECO:0000313" key="1">
    <source>
        <dbReference type="EMBL" id="ARU46611.1"/>
    </source>
</evidence>
<accession>A0A7Y4PA53</accession>
<sequence length="142" mass="15938">MSAESTHQVHTTTVPVRWTDFDRFGHVTNSAYVDLAQEARTKWANDEFMAQGHDNPAVFVRRIEVDYLRPIMPSTTEVEVETSIVQIGTTSFTTRQSLKDCEGHVCAVVLAVQVAVDLKTARPREIEAHELQVLTKIAESAR</sequence>
<dbReference type="AlphaFoldDB" id="A0A7Y4PA53"/>
<reference evidence="1 2" key="3">
    <citation type="journal article" date="2020" name="Int. J. Syst. Evol. Microbiol.">
        <title>Corynebacterium silvaticum sp. nov., a unique group of NTTB corynebacteria in wild boar and roe deer.</title>
        <authorList>
            <person name="Dangel A."/>
            <person name="Berger A."/>
            <person name="Rau J."/>
            <person name="Eisenberg T."/>
            <person name="Kampfer P."/>
            <person name="Margos G."/>
            <person name="Contzen M."/>
            <person name="Busse H.J."/>
            <person name="Konrad R."/>
            <person name="Peters M."/>
            <person name="Sting R."/>
            <person name="Sing A."/>
        </authorList>
    </citation>
    <scope>NUCLEOTIDE SEQUENCE [LARGE SCALE GENOMIC DNA]</scope>
    <source>
        <strain evidence="1 2">PO100/5</strain>
    </source>
</reference>
<proteinExistence type="predicted"/>
<dbReference type="GeneID" id="75008415"/>
<gene>
    <name evidence="1" type="ORF">CBE74_09200</name>
</gene>
<dbReference type="GO" id="GO:0047617">
    <property type="term" value="F:fatty acyl-CoA hydrolase activity"/>
    <property type="evidence" value="ECO:0007669"/>
    <property type="project" value="TreeGrafter"/>
</dbReference>
<dbReference type="Gene3D" id="3.10.129.10">
    <property type="entry name" value="Hotdog Thioesterase"/>
    <property type="match status" value="1"/>
</dbReference>